<comment type="caution">
    <text evidence="3">The sequence shown here is derived from an EMBL/GenBank/DDBJ whole genome shotgun (WGS) entry which is preliminary data.</text>
</comment>
<sequence>MNTCIPKPSGLEIQFLEAQGGRIKNELFHELTALLEESRALDYMSPLPAIPDCLGKFDEMYIILREGFKRTVGDNGAILYSYLPFAGGHAHWLAGFACLLFPPRRQWGASAALGSEVLGDTAEIRIALGSAAQKQGYGRYIIQQLVGHAFNTLGIRRVTASIVCPTRPSHSATVQKQVLYNTKQLCWIFEKFGFKFEGISRGAVMSRVSEEEPVWHNVHRISMLHTDYLGAGRSYVLSNTYSFHEEIPPRLGLRSPWVTMIERHEEERQDVKSWDVEAQAASAGDACDEDGETVLGSDSDQDWDMASDFDD</sequence>
<feature type="compositionally biased region" description="Acidic residues" evidence="1">
    <location>
        <begin position="299"/>
        <end position="311"/>
    </location>
</feature>
<dbReference type="Gene3D" id="3.40.630.30">
    <property type="match status" value="1"/>
</dbReference>
<protein>
    <recommendedName>
        <fullName evidence="2">N-acetyltransferase domain-containing protein</fullName>
    </recommendedName>
</protein>
<dbReference type="InterPro" id="IPR016181">
    <property type="entry name" value="Acyl_CoA_acyltransferase"/>
</dbReference>
<dbReference type="SUPFAM" id="SSF55729">
    <property type="entry name" value="Acyl-CoA N-acyltransferases (Nat)"/>
    <property type="match status" value="1"/>
</dbReference>
<dbReference type="GO" id="GO:0016747">
    <property type="term" value="F:acyltransferase activity, transferring groups other than amino-acyl groups"/>
    <property type="evidence" value="ECO:0007669"/>
    <property type="project" value="InterPro"/>
</dbReference>
<accession>A0A8H3GSH7</accession>
<feature type="domain" description="N-acetyltransferase" evidence="2">
    <location>
        <begin position="93"/>
        <end position="167"/>
    </location>
</feature>
<proteinExistence type="predicted"/>
<name>A0A8H3GSH7_9AGAM</name>
<dbReference type="InterPro" id="IPR000182">
    <property type="entry name" value="GNAT_dom"/>
</dbReference>
<evidence type="ECO:0000313" key="3">
    <source>
        <dbReference type="EMBL" id="CAE6470499.1"/>
    </source>
</evidence>
<dbReference type="Proteomes" id="UP000663853">
    <property type="component" value="Unassembled WGS sequence"/>
</dbReference>
<dbReference type="AlphaFoldDB" id="A0A8H3GSH7"/>
<dbReference type="Pfam" id="PF00583">
    <property type="entry name" value="Acetyltransf_1"/>
    <property type="match status" value="1"/>
</dbReference>
<organism evidence="3 4">
    <name type="scientific">Rhizoctonia solani</name>
    <dbReference type="NCBI Taxonomy" id="456999"/>
    <lineage>
        <taxon>Eukaryota</taxon>
        <taxon>Fungi</taxon>
        <taxon>Dikarya</taxon>
        <taxon>Basidiomycota</taxon>
        <taxon>Agaricomycotina</taxon>
        <taxon>Agaricomycetes</taxon>
        <taxon>Cantharellales</taxon>
        <taxon>Ceratobasidiaceae</taxon>
        <taxon>Rhizoctonia</taxon>
    </lineage>
</organism>
<reference evidence="3" key="1">
    <citation type="submission" date="2021-01" db="EMBL/GenBank/DDBJ databases">
        <authorList>
            <person name="Kaushik A."/>
        </authorList>
    </citation>
    <scope>NUCLEOTIDE SEQUENCE</scope>
    <source>
        <strain evidence="3">AG6-10EEA</strain>
    </source>
</reference>
<gene>
    <name evidence="3" type="ORF">RDB_LOCUS73694</name>
</gene>
<dbReference type="EMBL" id="CAJMXA010001814">
    <property type="protein sequence ID" value="CAE6470499.1"/>
    <property type="molecule type" value="Genomic_DNA"/>
</dbReference>
<evidence type="ECO:0000259" key="2">
    <source>
        <dbReference type="Pfam" id="PF00583"/>
    </source>
</evidence>
<evidence type="ECO:0000256" key="1">
    <source>
        <dbReference type="SAM" id="MobiDB-lite"/>
    </source>
</evidence>
<evidence type="ECO:0000313" key="4">
    <source>
        <dbReference type="Proteomes" id="UP000663853"/>
    </source>
</evidence>
<feature type="region of interest" description="Disordered" evidence="1">
    <location>
        <begin position="269"/>
        <end position="311"/>
    </location>
</feature>